<dbReference type="EMBL" id="JARBJD010000002">
    <property type="protein sequence ID" value="KAK2964605.1"/>
    <property type="molecule type" value="Genomic_DNA"/>
</dbReference>
<dbReference type="EC" id="2.3.2.23" evidence="3"/>
<name>A0ABQ9YLH7_9EUKA</name>
<accession>A0ABQ9YLH7</accession>
<sequence>MNYTNRIQGEIKKMTTAPPAGARFEQSPTDIRDWNILITGPEGTPYAGGHFHLKLKLPDNYPHGAPVASFTHKVYHPNVVQDGSLVCSEKLEASKWIPTSNLHNFVVNVIDLFRTPEPDHALEEQIAQEYINEKKKYEENARKWTRDFAK</sequence>
<organism evidence="3 4">
    <name type="scientific">Blattamonas nauphoetae</name>
    <dbReference type="NCBI Taxonomy" id="2049346"/>
    <lineage>
        <taxon>Eukaryota</taxon>
        <taxon>Metamonada</taxon>
        <taxon>Preaxostyla</taxon>
        <taxon>Oxymonadida</taxon>
        <taxon>Blattamonas</taxon>
    </lineage>
</organism>
<evidence type="ECO:0000256" key="1">
    <source>
        <dbReference type="SAM" id="Coils"/>
    </source>
</evidence>
<dbReference type="PROSITE" id="PS50127">
    <property type="entry name" value="UBC_2"/>
    <property type="match status" value="1"/>
</dbReference>
<keyword evidence="1" id="KW-0175">Coiled coil</keyword>
<proteinExistence type="predicted"/>
<dbReference type="SMART" id="SM00212">
    <property type="entry name" value="UBCc"/>
    <property type="match status" value="1"/>
</dbReference>
<evidence type="ECO:0000313" key="3">
    <source>
        <dbReference type="EMBL" id="KAK2964605.1"/>
    </source>
</evidence>
<keyword evidence="4" id="KW-1185">Reference proteome</keyword>
<reference evidence="3 4" key="1">
    <citation type="journal article" date="2022" name="bioRxiv">
        <title>Genomics of Preaxostyla Flagellates Illuminates Evolutionary Transitions and the Path Towards Mitochondrial Loss.</title>
        <authorList>
            <person name="Novak L.V.F."/>
            <person name="Treitli S.C."/>
            <person name="Pyrih J."/>
            <person name="Halakuc P."/>
            <person name="Pipaliya S.V."/>
            <person name="Vacek V."/>
            <person name="Brzon O."/>
            <person name="Soukal P."/>
            <person name="Eme L."/>
            <person name="Dacks J.B."/>
            <person name="Karnkowska A."/>
            <person name="Elias M."/>
            <person name="Hampl V."/>
        </authorList>
    </citation>
    <scope>NUCLEOTIDE SEQUENCE [LARGE SCALE GENOMIC DNA]</scope>
    <source>
        <strain evidence="3">NAU3</strain>
        <tissue evidence="3">Gut</tissue>
    </source>
</reference>
<dbReference type="GO" id="GO:0061631">
    <property type="term" value="F:ubiquitin conjugating enzyme activity"/>
    <property type="evidence" value="ECO:0007669"/>
    <property type="project" value="UniProtKB-EC"/>
</dbReference>
<dbReference type="InterPro" id="IPR000608">
    <property type="entry name" value="UBC"/>
</dbReference>
<comment type="caution">
    <text evidence="3">The sequence shown here is derived from an EMBL/GenBank/DDBJ whole genome shotgun (WGS) entry which is preliminary data.</text>
</comment>
<dbReference type="Pfam" id="PF00179">
    <property type="entry name" value="UQ_con"/>
    <property type="match status" value="1"/>
</dbReference>
<protein>
    <submittedName>
        <fullName evidence="3">Ubiquitin-conjugating enzyme E2-16 kDa</fullName>
        <ecNumber evidence="3">2.3.2.23</ecNumber>
    </submittedName>
</protein>
<feature type="domain" description="UBC core" evidence="2">
    <location>
        <begin position="2"/>
        <end position="150"/>
    </location>
</feature>
<dbReference type="PANTHER" id="PTHR24067">
    <property type="entry name" value="UBIQUITIN-CONJUGATING ENZYME E2"/>
    <property type="match status" value="1"/>
</dbReference>
<dbReference type="Proteomes" id="UP001281761">
    <property type="component" value="Unassembled WGS sequence"/>
</dbReference>
<feature type="coiled-coil region" evidence="1">
    <location>
        <begin position="120"/>
        <end position="147"/>
    </location>
</feature>
<dbReference type="SUPFAM" id="SSF54495">
    <property type="entry name" value="UBC-like"/>
    <property type="match status" value="1"/>
</dbReference>
<dbReference type="InterPro" id="IPR016135">
    <property type="entry name" value="UBQ-conjugating_enzyme/RWD"/>
</dbReference>
<keyword evidence="3" id="KW-0808">Transferase</keyword>
<dbReference type="InterPro" id="IPR050113">
    <property type="entry name" value="Ub_conjugating_enzyme"/>
</dbReference>
<evidence type="ECO:0000313" key="4">
    <source>
        <dbReference type="Proteomes" id="UP001281761"/>
    </source>
</evidence>
<gene>
    <name evidence="3" type="ORF">BLNAU_522</name>
</gene>
<keyword evidence="3" id="KW-0012">Acyltransferase</keyword>
<evidence type="ECO:0000259" key="2">
    <source>
        <dbReference type="PROSITE" id="PS50127"/>
    </source>
</evidence>
<dbReference type="Gene3D" id="3.10.110.10">
    <property type="entry name" value="Ubiquitin Conjugating Enzyme"/>
    <property type="match status" value="1"/>
</dbReference>